<gene>
    <name evidence="11" type="ORF">RM540_00050</name>
</gene>
<evidence type="ECO:0000256" key="9">
    <source>
        <dbReference type="ARBA" id="ARBA00038276"/>
    </source>
</evidence>
<feature type="domain" description="Polymerase nucleotidyl transferase" evidence="10">
    <location>
        <begin position="17"/>
        <end position="82"/>
    </location>
</feature>
<keyword evidence="4" id="KW-0548">Nucleotidyltransferase</keyword>
<organism evidence="11 12">
    <name type="scientific">Rubrivirga litoralis</name>
    <dbReference type="NCBI Taxonomy" id="3075598"/>
    <lineage>
        <taxon>Bacteria</taxon>
        <taxon>Pseudomonadati</taxon>
        <taxon>Rhodothermota</taxon>
        <taxon>Rhodothermia</taxon>
        <taxon>Rhodothermales</taxon>
        <taxon>Rubricoccaceae</taxon>
        <taxon>Rubrivirga</taxon>
    </lineage>
</organism>
<comment type="cofactor">
    <cofactor evidence="1">
        <name>Mg(2+)</name>
        <dbReference type="ChEBI" id="CHEBI:18420"/>
    </cofactor>
</comment>
<evidence type="ECO:0000256" key="2">
    <source>
        <dbReference type="ARBA" id="ARBA00022649"/>
    </source>
</evidence>
<evidence type="ECO:0000313" key="11">
    <source>
        <dbReference type="EMBL" id="MDT0630125.1"/>
    </source>
</evidence>
<dbReference type="PANTHER" id="PTHR33571:SF14">
    <property type="entry name" value="PROTEIN ADENYLYLTRANSFERASE MJ0435-RELATED"/>
    <property type="match status" value="1"/>
</dbReference>
<reference evidence="11 12" key="1">
    <citation type="submission" date="2023-09" db="EMBL/GenBank/DDBJ databases">
        <authorList>
            <person name="Rey-Velasco X."/>
        </authorList>
    </citation>
    <scope>NUCLEOTIDE SEQUENCE [LARGE SCALE GENOMIC DNA]</scope>
    <source>
        <strain evidence="11 12">F394</strain>
    </source>
</reference>
<dbReference type="Gene3D" id="3.30.460.10">
    <property type="entry name" value="Beta Polymerase, domain 2"/>
    <property type="match status" value="1"/>
</dbReference>
<dbReference type="Pfam" id="PF01909">
    <property type="entry name" value="NTP_transf_2"/>
    <property type="match status" value="1"/>
</dbReference>
<keyword evidence="3" id="KW-0808">Transferase</keyword>
<dbReference type="RefSeq" id="WP_311661046.1">
    <property type="nucleotide sequence ID" value="NZ_JAVRHT010000001.1"/>
</dbReference>
<keyword evidence="2" id="KW-1277">Toxin-antitoxin system</keyword>
<keyword evidence="12" id="KW-1185">Reference proteome</keyword>
<evidence type="ECO:0000256" key="3">
    <source>
        <dbReference type="ARBA" id="ARBA00022679"/>
    </source>
</evidence>
<accession>A0ABU3BLL0</accession>
<evidence type="ECO:0000256" key="1">
    <source>
        <dbReference type="ARBA" id="ARBA00001946"/>
    </source>
</evidence>
<dbReference type="CDD" id="cd05403">
    <property type="entry name" value="NT_KNTase_like"/>
    <property type="match status" value="1"/>
</dbReference>
<keyword evidence="5" id="KW-0479">Metal-binding</keyword>
<sequence length="100" mass="11081">MPAPPTTDAVRARLAALLPELRERYGVRALAIFGSYARGEQTAESDLDVLVEFDRTPSLYAFVGLGLDMEEAMGLKVDLATRPVRDVRFESAVERDLVRV</sequence>
<dbReference type="EMBL" id="JAVRHT010000001">
    <property type="protein sequence ID" value="MDT0630125.1"/>
    <property type="molecule type" value="Genomic_DNA"/>
</dbReference>
<dbReference type="InterPro" id="IPR043519">
    <property type="entry name" value="NT_sf"/>
</dbReference>
<keyword evidence="8" id="KW-0460">Magnesium</keyword>
<evidence type="ECO:0000259" key="10">
    <source>
        <dbReference type="Pfam" id="PF01909"/>
    </source>
</evidence>
<keyword evidence="7" id="KW-0067">ATP-binding</keyword>
<proteinExistence type="inferred from homology"/>
<evidence type="ECO:0000256" key="6">
    <source>
        <dbReference type="ARBA" id="ARBA00022741"/>
    </source>
</evidence>
<comment type="similarity">
    <text evidence="9">Belongs to the MntA antitoxin family.</text>
</comment>
<comment type="caution">
    <text evidence="11">The sequence shown here is derived from an EMBL/GenBank/DDBJ whole genome shotgun (WGS) entry which is preliminary data.</text>
</comment>
<dbReference type="InterPro" id="IPR002934">
    <property type="entry name" value="Polymerase_NTP_transf_dom"/>
</dbReference>
<evidence type="ECO:0000256" key="5">
    <source>
        <dbReference type="ARBA" id="ARBA00022723"/>
    </source>
</evidence>
<dbReference type="InterPro" id="IPR052038">
    <property type="entry name" value="Type-VII_TA_antitoxin"/>
</dbReference>
<protein>
    <submittedName>
        <fullName evidence="11">Nucleotidyltransferase family protein</fullName>
    </submittedName>
</protein>
<dbReference type="SUPFAM" id="SSF81301">
    <property type="entry name" value="Nucleotidyltransferase"/>
    <property type="match status" value="1"/>
</dbReference>
<evidence type="ECO:0000313" key="12">
    <source>
        <dbReference type="Proteomes" id="UP001267426"/>
    </source>
</evidence>
<keyword evidence="6" id="KW-0547">Nucleotide-binding</keyword>
<dbReference type="PANTHER" id="PTHR33571">
    <property type="entry name" value="SSL8005 PROTEIN"/>
    <property type="match status" value="1"/>
</dbReference>
<name>A0ABU3BLL0_9BACT</name>
<evidence type="ECO:0000256" key="7">
    <source>
        <dbReference type="ARBA" id="ARBA00022840"/>
    </source>
</evidence>
<evidence type="ECO:0000256" key="8">
    <source>
        <dbReference type="ARBA" id="ARBA00022842"/>
    </source>
</evidence>
<evidence type="ECO:0000256" key="4">
    <source>
        <dbReference type="ARBA" id="ARBA00022695"/>
    </source>
</evidence>
<dbReference type="Proteomes" id="UP001267426">
    <property type="component" value="Unassembled WGS sequence"/>
</dbReference>